<dbReference type="CDD" id="cd06171">
    <property type="entry name" value="Sigma70_r4"/>
    <property type="match status" value="1"/>
</dbReference>
<evidence type="ECO:0000259" key="6">
    <source>
        <dbReference type="Pfam" id="PF04542"/>
    </source>
</evidence>
<dbReference type="Pfam" id="PF08281">
    <property type="entry name" value="Sigma70_r4_2"/>
    <property type="match status" value="1"/>
</dbReference>
<dbReference type="PANTHER" id="PTHR43133">
    <property type="entry name" value="RNA POLYMERASE ECF-TYPE SIGMA FACTO"/>
    <property type="match status" value="1"/>
</dbReference>
<evidence type="ECO:0000256" key="4">
    <source>
        <dbReference type="ARBA" id="ARBA00023163"/>
    </source>
</evidence>
<feature type="compositionally biased region" description="Basic and acidic residues" evidence="5">
    <location>
        <begin position="65"/>
        <end position="74"/>
    </location>
</feature>
<dbReference type="InterPro" id="IPR007627">
    <property type="entry name" value="RNA_pol_sigma70_r2"/>
</dbReference>
<dbReference type="Proteomes" id="UP001445472">
    <property type="component" value="Unassembled WGS sequence"/>
</dbReference>
<feature type="region of interest" description="Disordered" evidence="5">
    <location>
        <begin position="60"/>
        <end position="102"/>
    </location>
</feature>
<dbReference type="Gene3D" id="1.10.10.10">
    <property type="entry name" value="Winged helix-like DNA-binding domain superfamily/Winged helix DNA-binding domain"/>
    <property type="match status" value="1"/>
</dbReference>
<keyword evidence="3" id="KW-0731">Sigma factor</keyword>
<dbReference type="PANTHER" id="PTHR43133:SF57">
    <property type="entry name" value="RNA POLYMERASE SIGMA-70 FACTOR"/>
    <property type="match status" value="1"/>
</dbReference>
<reference evidence="8 9" key="1">
    <citation type="submission" date="2024-06" db="EMBL/GenBank/DDBJ databases">
        <title>The Natural Products Discovery Center: Release of the First 8490 Sequenced Strains for Exploring Actinobacteria Biosynthetic Diversity.</title>
        <authorList>
            <person name="Kalkreuter E."/>
            <person name="Kautsar S.A."/>
            <person name="Yang D."/>
            <person name="Bader C.D."/>
            <person name="Teijaro C.N."/>
            <person name="Fluegel L."/>
            <person name="Davis C.M."/>
            <person name="Simpson J.R."/>
            <person name="Lauterbach L."/>
            <person name="Steele A.D."/>
            <person name="Gui C."/>
            <person name="Meng S."/>
            <person name="Li G."/>
            <person name="Viehrig K."/>
            <person name="Ye F."/>
            <person name="Su P."/>
            <person name="Kiefer A.F."/>
            <person name="Nichols A."/>
            <person name="Cepeda A.J."/>
            <person name="Yan W."/>
            <person name="Fan B."/>
            <person name="Jiang Y."/>
            <person name="Adhikari A."/>
            <person name="Zheng C.-J."/>
            <person name="Schuster L."/>
            <person name="Cowan T.M."/>
            <person name="Smanski M.J."/>
            <person name="Chevrette M.G."/>
            <person name="De Carvalho L.P.S."/>
            <person name="Shen B."/>
        </authorList>
    </citation>
    <scope>NUCLEOTIDE SEQUENCE [LARGE SCALE GENOMIC DNA]</scope>
    <source>
        <strain evidence="8 9">NPDC000837</strain>
    </source>
</reference>
<evidence type="ECO:0000259" key="7">
    <source>
        <dbReference type="Pfam" id="PF08281"/>
    </source>
</evidence>
<sequence>MYPHVGVDASGLATLRAAVLDHLRGLVPAAYAVPAFATPRLAAGGPAAPCYALTDGLHKGPARSAVDEGRRTTDGRAAGKRAGRSGSGAHAAPRRPTADSDSARMMDLVERAQAGEAEAFGRLYDQYSDTVYRYIYYRVGGKATAEDLTSETFLRALRRISTFTWQGRDFGAWLVTIARNLVADHFKSSRFRLEVTTGEMLDANEVERSPEDSVLESLSNAALLEAVRKLNPQQQECVTLRFLQGLSVAETARAMGKNEGAIKTLQYRAVRTLARLLPDDAR</sequence>
<feature type="domain" description="RNA polymerase sigma factor 70 region 4 type 2" evidence="7">
    <location>
        <begin position="222"/>
        <end position="273"/>
    </location>
</feature>
<protein>
    <submittedName>
        <fullName evidence="8">ECF subfamily RNA polymerase sigma factor, BldN family</fullName>
    </submittedName>
</protein>
<dbReference type="InterPro" id="IPR013325">
    <property type="entry name" value="RNA_pol_sigma_r2"/>
</dbReference>
<dbReference type="InterPro" id="IPR014298">
    <property type="entry name" value="BldN-like"/>
</dbReference>
<gene>
    <name evidence="8" type="ORF">ABT276_08905</name>
</gene>
<accession>A0ABV1URR5</accession>
<comment type="similarity">
    <text evidence="1">Belongs to the sigma-70 factor family. ECF subfamily.</text>
</comment>
<dbReference type="InterPro" id="IPR013324">
    <property type="entry name" value="RNA_pol_sigma_r3/r4-like"/>
</dbReference>
<dbReference type="SUPFAM" id="SSF88659">
    <property type="entry name" value="Sigma3 and sigma4 domains of RNA polymerase sigma factors"/>
    <property type="match status" value="1"/>
</dbReference>
<evidence type="ECO:0000256" key="5">
    <source>
        <dbReference type="SAM" id="MobiDB-lite"/>
    </source>
</evidence>
<dbReference type="InterPro" id="IPR036388">
    <property type="entry name" value="WH-like_DNA-bd_sf"/>
</dbReference>
<keyword evidence="9" id="KW-1185">Reference proteome</keyword>
<proteinExistence type="inferred from homology"/>
<dbReference type="RefSeq" id="WP_100108456.1">
    <property type="nucleotide sequence ID" value="NZ_JBEPBX010000005.1"/>
</dbReference>
<feature type="domain" description="RNA polymerase sigma-70 region 2" evidence="6">
    <location>
        <begin position="123"/>
        <end position="190"/>
    </location>
</feature>
<dbReference type="Gene3D" id="1.10.1740.10">
    <property type="match status" value="1"/>
</dbReference>
<dbReference type="EMBL" id="JBEPBX010000005">
    <property type="protein sequence ID" value="MER6613484.1"/>
    <property type="molecule type" value="Genomic_DNA"/>
</dbReference>
<dbReference type="InterPro" id="IPR014284">
    <property type="entry name" value="RNA_pol_sigma-70_dom"/>
</dbReference>
<keyword evidence="4" id="KW-0804">Transcription</keyword>
<dbReference type="InterPro" id="IPR039425">
    <property type="entry name" value="RNA_pol_sigma-70-like"/>
</dbReference>
<evidence type="ECO:0000256" key="3">
    <source>
        <dbReference type="ARBA" id="ARBA00023082"/>
    </source>
</evidence>
<evidence type="ECO:0000256" key="1">
    <source>
        <dbReference type="ARBA" id="ARBA00010641"/>
    </source>
</evidence>
<dbReference type="InterPro" id="IPR013249">
    <property type="entry name" value="RNA_pol_sigma70_r4_t2"/>
</dbReference>
<evidence type="ECO:0000256" key="2">
    <source>
        <dbReference type="ARBA" id="ARBA00023015"/>
    </source>
</evidence>
<dbReference type="NCBIfam" id="TIGR02952">
    <property type="entry name" value="Sig70_famx2"/>
    <property type="match status" value="1"/>
</dbReference>
<comment type="caution">
    <text evidence="8">The sequence shown here is derived from an EMBL/GenBank/DDBJ whole genome shotgun (WGS) entry which is preliminary data.</text>
</comment>
<organism evidence="8 9">
    <name type="scientific">Streptomyces xantholiticus</name>
    <dbReference type="NCBI Taxonomy" id="68285"/>
    <lineage>
        <taxon>Bacteria</taxon>
        <taxon>Bacillati</taxon>
        <taxon>Actinomycetota</taxon>
        <taxon>Actinomycetes</taxon>
        <taxon>Kitasatosporales</taxon>
        <taxon>Streptomycetaceae</taxon>
        <taxon>Streptomyces</taxon>
    </lineage>
</organism>
<dbReference type="Pfam" id="PF04542">
    <property type="entry name" value="Sigma70_r2"/>
    <property type="match status" value="1"/>
</dbReference>
<dbReference type="SUPFAM" id="SSF88946">
    <property type="entry name" value="Sigma2 domain of RNA polymerase sigma factors"/>
    <property type="match status" value="1"/>
</dbReference>
<name>A0ABV1URR5_9ACTN</name>
<evidence type="ECO:0000313" key="9">
    <source>
        <dbReference type="Proteomes" id="UP001445472"/>
    </source>
</evidence>
<keyword evidence="2" id="KW-0805">Transcription regulation</keyword>
<evidence type="ECO:0000313" key="8">
    <source>
        <dbReference type="EMBL" id="MER6613484.1"/>
    </source>
</evidence>
<dbReference type="NCBIfam" id="TIGR02937">
    <property type="entry name" value="sigma70-ECF"/>
    <property type="match status" value="1"/>
</dbReference>